<name>A0A7J7P9I0_9MAGN</name>
<accession>A0A7J7P9I0</accession>
<dbReference type="AlphaFoldDB" id="A0A7J7P9I0"/>
<dbReference type="Proteomes" id="UP000541444">
    <property type="component" value="Unassembled WGS sequence"/>
</dbReference>
<evidence type="ECO:0000313" key="3">
    <source>
        <dbReference type="Proteomes" id="UP000541444"/>
    </source>
</evidence>
<protein>
    <submittedName>
        <fullName evidence="2">Uncharacterized protein</fullName>
    </submittedName>
</protein>
<comment type="caution">
    <text evidence="2">The sequence shown here is derived from an EMBL/GenBank/DDBJ whole genome shotgun (WGS) entry which is preliminary data.</text>
</comment>
<evidence type="ECO:0000313" key="2">
    <source>
        <dbReference type="EMBL" id="KAF6176066.1"/>
    </source>
</evidence>
<organism evidence="2 3">
    <name type="scientific">Kingdonia uniflora</name>
    <dbReference type="NCBI Taxonomy" id="39325"/>
    <lineage>
        <taxon>Eukaryota</taxon>
        <taxon>Viridiplantae</taxon>
        <taxon>Streptophyta</taxon>
        <taxon>Embryophyta</taxon>
        <taxon>Tracheophyta</taxon>
        <taxon>Spermatophyta</taxon>
        <taxon>Magnoliopsida</taxon>
        <taxon>Ranunculales</taxon>
        <taxon>Circaeasteraceae</taxon>
        <taxon>Kingdonia</taxon>
    </lineage>
</organism>
<evidence type="ECO:0000256" key="1">
    <source>
        <dbReference type="SAM" id="MobiDB-lite"/>
    </source>
</evidence>
<keyword evidence="3" id="KW-1185">Reference proteome</keyword>
<sequence length="77" mass="8838">MCLLMQNLTMSLEEEEYDETGDEKGFESDYSEGHVSQLCFLSGKKLESNFEEVVNASIEPPPPLSQNFEARDFRRLT</sequence>
<dbReference type="EMBL" id="JACGCM010000121">
    <property type="protein sequence ID" value="KAF6176066.1"/>
    <property type="molecule type" value="Genomic_DNA"/>
</dbReference>
<reference evidence="2 3" key="1">
    <citation type="journal article" date="2020" name="IScience">
        <title>Genome Sequencing of the Endangered Kingdonia uniflora (Circaeasteraceae, Ranunculales) Reveals Potential Mechanisms of Evolutionary Specialization.</title>
        <authorList>
            <person name="Sun Y."/>
            <person name="Deng T."/>
            <person name="Zhang A."/>
            <person name="Moore M.J."/>
            <person name="Landis J.B."/>
            <person name="Lin N."/>
            <person name="Zhang H."/>
            <person name="Zhang X."/>
            <person name="Huang J."/>
            <person name="Zhang X."/>
            <person name="Sun H."/>
            <person name="Wang H."/>
        </authorList>
    </citation>
    <scope>NUCLEOTIDE SEQUENCE [LARGE SCALE GENOMIC DNA]</scope>
    <source>
        <strain evidence="2">TB1705</strain>
        <tissue evidence="2">Leaf</tissue>
    </source>
</reference>
<feature type="region of interest" description="Disordered" evidence="1">
    <location>
        <begin position="57"/>
        <end position="77"/>
    </location>
</feature>
<gene>
    <name evidence="2" type="ORF">GIB67_000160</name>
</gene>
<proteinExistence type="predicted"/>